<feature type="region of interest" description="Disordered" evidence="1">
    <location>
        <begin position="65"/>
        <end position="149"/>
    </location>
</feature>
<accession>X6N9Y8</accession>
<organism evidence="2 3">
    <name type="scientific">Reticulomyxa filosa</name>
    <dbReference type="NCBI Taxonomy" id="46433"/>
    <lineage>
        <taxon>Eukaryota</taxon>
        <taxon>Sar</taxon>
        <taxon>Rhizaria</taxon>
        <taxon>Retaria</taxon>
        <taxon>Foraminifera</taxon>
        <taxon>Monothalamids</taxon>
        <taxon>Reticulomyxidae</taxon>
        <taxon>Reticulomyxa</taxon>
    </lineage>
</organism>
<evidence type="ECO:0000313" key="2">
    <source>
        <dbReference type="EMBL" id="ETO23110.1"/>
    </source>
</evidence>
<dbReference type="AlphaFoldDB" id="X6N9Y8"/>
<evidence type="ECO:0000313" key="3">
    <source>
        <dbReference type="Proteomes" id="UP000023152"/>
    </source>
</evidence>
<name>X6N9Y8_RETFI</name>
<feature type="compositionally biased region" description="Basic and acidic residues" evidence="1">
    <location>
        <begin position="98"/>
        <end position="133"/>
    </location>
</feature>
<feature type="non-terminal residue" evidence="2">
    <location>
        <position position="303"/>
    </location>
</feature>
<comment type="caution">
    <text evidence="2">The sequence shown here is derived from an EMBL/GenBank/DDBJ whole genome shotgun (WGS) entry which is preliminary data.</text>
</comment>
<keyword evidence="3" id="KW-1185">Reference proteome</keyword>
<gene>
    <name evidence="2" type="ORF">RFI_14075</name>
</gene>
<feature type="region of interest" description="Disordered" evidence="1">
    <location>
        <begin position="176"/>
        <end position="196"/>
    </location>
</feature>
<protein>
    <submittedName>
        <fullName evidence="2">Uncharacterized protein</fullName>
    </submittedName>
</protein>
<reference evidence="2 3" key="1">
    <citation type="journal article" date="2013" name="Curr. Biol.">
        <title>The Genome of the Foraminiferan Reticulomyxa filosa.</title>
        <authorList>
            <person name="Glockner G."/>
            <person name="Hulsmann N."/>
            <person name="Schleicher M."/>
            <person name="Noegel A.A."/>
            <person name="Eichinger L."/>
            <person name="Gallinger C."/>
            <person name="Pawlowski J."/>
            <person name="Sierra R."/>
            <person name="Euteneuer U."/>
            <person name="Pillet L."/>
            <person name="Moustafa A."/>
            <person name="Platzer M."/>
            <person name="Groth M."/>
            <person name="Szafranski K."/>
            <person name="Schliwa M."/>
        </authorList>
    </citation>
    <scope>NUCLEOTIDE SEQUENCE [LARGE SCALE GENOMIC DNA]</scope>
</reference>
<sequence>MSLIEAQDASTFEVINAKGHDKITKGGNVLVRNMNTRRAFGSELTNLAPSQIVNVDVQDMDNQMKNPAEKPLKRNSSAAELDEQGPPLKRCRYNLNRSESDVESTKNEEKDEKANEMAKKEEEKEVIEERGAEVEGTSQANTNGEEIKTSIEATTAGTRDRGTVLVNHDLKSLQLSSPCRHHSRDAPGRSKQEAEGLSPDIVRQRISTYFNEVKNLAEWDVNDAHDDLACVHYVNDIKRRLELENNIYIYNLFKQRQQQKIISNEQLLQRAIKRVASKTVFLSPTIFLFVFLRLLTQQKMGTQ</sequence>
<dbReference type="EMBL" id="ASPP01010203">
    <property type="protein sequence ID" value="ETO23110.1"/>
    <property type="molecule type" value="Genomic_DNA"/>
</dbReference>
<evidence type="ECO:0000256" key="1">
    <source>
        <dbReference type="SAM" id="MobiDB-lite"/>
    </source>
</evidence>
<feature type="compositionally biased region" description="Basic and acidic residues" evidence="1">
    <location>
        <begin position="184"/>
        <end position="194"/>
    </location>
</feature>
<proteinExistence type="predicted"/>
<dbReference type="Proteomes" id="UP000023152">
    <property type="component" value="Unassembled WGS sequence"/>
</dbReference>